<dbReference type="CDD" id="cd06261">
    <property type="entry name" value="TM_PBP2"/>
    <property type="match status" value="1"/>
</dbReference>
<dbReference type="RefSeq" id="WP_323737749.1">
    <property type="nucleotide sequence ID" value="NZ_CP112932.1"/>
</dbReference>
<accession>A0ABZ0UTV0</accession>
<keyword evidence="3 8" id="KW-0813">Transport</keyword>
<dbReference type="Proteomes" id="UP001326613">
    <property type="component" value="Chromosome"/>
</dbReference>
<feature type="transmembrane region" description="Helical" evidence="8">
    <location>
        <begin position="101"/>
        <end position="122"/>
    </location>
</feature>
<organism evidence="10 11">
    <name type="scientific">Candidatus Trichorickettsia mobilis</name>
    <dbReference type="NCBI Taxonomy" id="1346319"/>
    <lineage>
        <taxon>Bacteria</taxon>
        <taxon>Pseudomonadati</taxon>
        <taxon>Pseudomonadota</taxon>
        <taxon>Alphaproteobacteria</taxon>
        <taxon>Rickettsiales</taxon>
        <taxon>Rickettsiaceae</taxon>
        <taxon>Rickettsieae</taxon>
        <taxon>Candidatus Trichorickettsia</taxon>
    </lineage>
</organism>
<feature type="domain" description="ABC transmembrane type-1" evidence="9">
    <location>
        <begin position="65"/>
        <end position="272"/>
    </location>
</feature>
<feature type="transmembrane region" description="Helical" evidence="8">
    <location>
        <begin position="152"/>
        <end position="174"/>
    </location>
</feature>
<evidence type="ECO:0000256" key="6">
    <source>
        <dbReference type="ARBA" id="ARBA00022989"/>
    </source>
</evidence>
<proteinExistence type="inferred from homology"/>
<feature type="transmembrane region" description="Helical" evidence="8">
    <location>
        <begin position="12"/>
        <end position="36"/>
    </location>
</feature>
<dbReference type="Pfam" id="PF00528">
    <property type="entry name" value="BPD_transp_1"/>
    <property type="match status" value="1"/>
</dbReference>
<evidence type="ECO:0000256" key="3">
    <source>
        <dbReference type="ARBA" id="ARBA00022448"/>
    </source>
</evidence>
<reference evidence="10 11" key="1">
    <citation type="submission" date="2022-10" db="EMBL/GenBank/DDBJ databases">
        <title>Host association and intracellularity evolved multiple times independently in the Rickettsiales.</title>
        <authorList>
            <person name="Castelli M."/>
            <person name="Nardi T."/>
            <person name="Gammuto L."/>
            <person name="Bellinzona G."/>
            <person name="Sabaneyeva E."/>
            <person name="Potekhin A."/>
            <person name="Serra V."/>
            <person name="Petroni G."/>
            <person name="Sassera D."/>
        </authorList>
    </citation>
    <scope>NUCLEOTIDE SEQUENCE [LARGE SCALE GENOMIC DNA]</scope>
    <source>
        <strain evidence="10 11">Kr 154-4</strain>
    </source>
</reference>
<feature type="transmembrane region" description="Helical" evidence="8">
    <location>
        <begin position="64"/>
        <end position="89"/>
    </location>
</feature>
<sequence>MISKISFKSSAISLTLFWVSLFVLIPNSLILFTSFLKYDELQLINFEFTLENYRVIFTNTYLTIYLYSFKIAALATIYSLICGYPFAYIISRIENKVVKNLCLMFAMIPFWVSSMIRCYAMIPILRTNGFINKLLLKVGVIEQPISLLYNDYAVVLGLVYALIPFMILPLYLALEKIDRMYIEAALDLGASKFQVFWKVIFPMSYPGIISGCMFVFLSALGMFYISDILGGAKNMMIGNLIKNQFLTVRNWPVGSVICMTLFIMMAFWVILSKDSMDKTK</sequence>
<evidence type="ECO:0000256" key="1">
    <source>
        <dbReference type="ARBA" id="ARBA00004651"/>
    </source>
</evidence>
<dbReference type="SUPFAM" id="SSF161098">
    <property type="entry name" value="MetI-like"/>
    <property type="match status" value="1"/>
</dbReference>
<evidence type="ECO:0000256" key="5">
    <source>
        <dbReference type="ARBA" id="ARBA00022692"/>
    </source>
</evidence>
<evidence type="ECO:0000313" key="10">
    <source>
        <dbReference type="EMBL" id="WPY00926.1"/>
    </source>
</evidence>
<dbReference type="PANTHER" id="PTHR42929:SF1">
    <property type="entry name" value="INNER MEMBRANE ABC TRANSPORTER PERMEASE PROTEIN YDCU-RELATED"/>
    <property type="match status" value="1"/>
</dbReference>
<dbReference type="PANTHER" id="PTHR42929">
    <property type="entry name" value="INNER MEMBRANE ABC TRANSPORTER PERMEASE PROTEIN YDCU-RELATED-RELATED"/>
    <property type="match status" value="1"/>
</dbReference>
<evidence type="ECO:0000256" key="2">
    <source>
        <dbReference type="ARBA" id="ARBA00007069"/>
    </source>
</evidence>
<evidence type="ECO:0000256" key="7">
    <source>
        <dbReference type="ARBA" id="ARBA00023136"/>
    </source>
</evidence>
<comment type="subcellular location">
    <subcellularLocation>
        <location evidence="1 8">Cell membrane</location>
        <topology evidence="1 8">Multi-pass membrane protein</topology>
    </subcellularLocation>
</comment>
<protein>
    <submittedName>
        <fullName evidence="10">PotB-like ABC transporter protein</fullName>
    </submittedName>
</protein>
<keyword evidence="11" id="KW-1185">Reference proteome</keyword>
<evidence type="ECO:0000256" key="4">
    <source>
        <dbReference type="ARBA" id="ARBA00022475"/>
    </source>
</evidence>
<name>A0ABZ0UTV0_9RICK</name>
<keyword evidence="7 8" id="KW-0472">Membrane</keyword>
<dbReference type="EMBL" id="CP112932">
    <property type="protein sequence ID" value="WPY00926.1"/>
    <property type="molecule type" value="Genomic_DNA"/>
</dbReference>
<feature type="transmembrane region" description="Helical" evidence="8">
    <location>
        <begin position="195"/>
        <end position="225"/>
    </location>
</feature>
<dbReference type="Gene3D" id="1.10.3720.10">
    <property type="entry name" value="MetI-like"/>
    <property type="match status" value="1"/>
</dbReference>
<dbReference type="PROSITE" id="PS50928">
    <property type="entry name" value="ABC_TM1"/>
    <property type="match status" value="1"/>
</dbReference>
<evidence type="ECO:0000259" key="9">
    <source>
        <dbReference type="PROSITE" id="PS50928"/>
    </source>
</evidence>
<evidence type="ECO:0000256" key="8">
    <source>
        <dbReference type="RuleBase" id="RU363032"/>
    </source>
</evidence>
<keyword evidence="5 8" id="KW-0812">Transmembrane</keyword>
<keyword evidence="6 8" id="KW-1133">Transmembrane helix</keyword>
<comment type="similarity">
    <text evidence="2">Belongs to the binding-protein-dependent transport system permease family. CysTW subfamily.</text>
</comment>
<keyword evidence="4" id="KW-1003">Cell membrane</keyword>
<feature type="transmembrane region" description="Helical" evidence="8">
    <location>
        <begin position="251"/>
        <end position="271"/>
    </location>
</feature>
<gene>
    <name evidence="10" type="ORF">Trichorick_00816</name>
</gene>
<dbReference type="InterPro" id="IPR035906">
    <property type="entry name" value="MetI-like_sf"/>
</dbReference>
<evidence type="ECO:0000313" key="11">
    <source>
        <dbReference type="Proteomes" id="UP001326613"/>
    </source>
</evidence>
<dbReference type="InterPro" id="IPR000515">
    <property type="entry name" value="MetI-like"/>
</dbReference>